<evidence type="ECO:0000256" key="1">
    <source>
        <dbReference type="ARBA" id="ARBA00022475"/>
    </source>
</evidence>
<gene>
    <name evidence="6" type="ORF">JK634_00580</name>
</gene>
<proteinExistence type="predicted"/>
<dbReference type="AlphaFoldDB" id="A0A937FED7"/>
<dbReference type="PANTHER" id="PTHR35529">
    <property type="entry name" value="MANGANESE EFFLUX PUMP MNTP-RELATED"/>
    <property type="match status" value="1"/>
</dbReference>
<keyword evidence="2 5" id="KW-0812">Transmembrane</keyword>
<protein>
    <submittedName>
        <fullName evidence="6">Manganese efflux pump</fullName>
    </submittedName>
</protein>
<evidence type="ECO:0000256" key="3">
    <source>
        <dbReference type="ARBA" id="ARBA00022989"/>
    </source>
</evidence>
<evidence type="ECO:0000313" key="6">
    <source>
        <dbReference type="EMBL" id="MBL4930307.1"/>
    </source>
</evidence>
<dbReference type="EMBL" id="JAESWA010000004">
    <property type="protein sequence ID" value="MBL4930307.1"/>
    <property type="molecule type" value="Genomic_DNA"/>
</dbReference>
<keyword evidence="4 5" id="KW-0472">Membrane</keyword>
<sequence>MLQTTLYLLLIALINSFDNIGIRIAYSIGGIKVQLKKNFLISLMAFTVAFTSSLSGSLISNFLSDNVASFLSMLLISGTGIKIMLEPFLKKKDITEQVKTLSYKESISIGLALALDDIGGSVGVGLAGYHPLAVGLTFFFVSFLIFFSGNYAIELLSKFKIDKRIATVLAGLLMIAMGISQILD</sequence>
<dbReference type="RefSeq" id="WP_202765692.1">
    <property type="nucleotide sequence ID" value="NZ_JAESWA010000004.1"/>
</dbReference>
<keyword evidence="1" id="KW-1003">Cell membrane</keyword>
<accession>A0A937FED7</accession>
<dbReference type="Pfam" id="PF02659">
    <property type="entry name" value="Mntp"/>
    <property type="match status" value="1"/>
</dbReference>
<keyword evidence="7" id="KW-1185">Reference proteome</keyword>
<evidence type="ECO:0000256" key="5">
    <source>
        <dbReference type="SAM" id="Phobius"/>
    </source>
</evidence>
<dbReference type="InterPro" id="IPR003810">
    <property type="entry name" value="Mntp/YtaF"/>
</dbReference>
<feature type="transmembrane region" description="Helical" evidence="5">
    <location>
        <begin position="165"/>
        <end position="183"/>
    </location>
</feature>
<evidence type="ECO:0000313" key="7">
    <source>
        <dbReference type="Proteomes" id="UP000623681"/>
    </source>
</evidence>
<comment type="caution">
    <text evidence="6">The sequence shown here is derived from an EMBL/GenBank/DDBJ whole genome shotgun (WGS) entry which is preliminary data.</text>
</comment>
<name>A0A937FED7_9CLOT</name>
<organism evidence="6 7">
    <name type="scientific">Clostridium paridis</name>
    <dbReference type="NCBI Taxonomy" id="2803863"/>
    <lineage>
        <taxon>Bacteria</taxon>
        <taxon>Bacillati</taxon>
        <taxon>Bacillota</taxon>
        <taxon>Clostridia</taxon>
        <taxon>Eubacteriales</taxon>
        <taxon>Clostridiaceae</taxon>
        <taxon>Clostridium</taxon>
    </lineage>
</organism>
<feature type="transmembrane region" description="Helical" evidence="5">
    <location>
        <begin position="6"/>
        <end position="26"/>
    </location>
</feature>
<dbReference type="Proteomes" id="UP000623681">
    <property type="component" value="Unassembled WGS sequence"/>
</dbReference>
<keyword evidence="3 5" id="KW-1133">Transmembrane helix</keyword>
<evidence type="ECO:0000256" key="4">
    <source>
        <dbReference type="ARBA" id="ARBA00023136"/>
    </source>
</evidence>
<feature type="transmembrane region" description="Helical" evidence="5">
    <location>
        <begin position="38"/>
        <end position="60"/>
    </location>
</feature>
<feature type="transmembrane region" description="Helical" evidence="5">
    <location>
        <begin position="132"/>
        <end position="153"/>
    </location>
</feature>
<evidence type="ECO:0000256" key="2">
    <source>
        <dbReference type="ARBA" id="ARBA00022692"/>
    </source>
</evidence>
<dbReference type="PANTHER" id="PTHR35529:SF2">
    <property type="entry name" value="SPORULATION PROTEIN YTAF-RELATED"/>
    <property type="match status" value="1"/>
</dbReference>
<reference evidence="6" key="1">
    <citation type="submission" date="2021-01" db="EMBL/GenBank/DDBJ databases">
        <title>Genome public.</title>
        <authorList>
            <person name="Liu C."/>
            <person name="Sun Q."/>
        </authorList>
    </citation>
    <scope>NUCLEOTIDE SEQUENCE</scope>
    <source>
        <strain evidence="6">YIM B02565</strain>
    </source>
</reference>